<dbReference type="OrthoDB" id="853672at2"/>
<gene>
    <name evidence="2" type="ORF">CHU92_14250</name>
</gene>
<keyword evidence="1" id="KW-1133">Transmembrane helix</keyword>
<accession>A0A255YUB3</accession>
<comment type="caution">
    <text evidence="2">The sequence shown here is derived from an EMBL/GenBank/DDBJ whole genome shotgun (WGS) entry which is preliminary data.</text>
</comment>
<feature type="transmembrane region" description="Helical" evidence="1">
    <location>
        <begin position="39"/>
        <end position="58"/>
    </location>
</feature>
<dbReference type="EMBL" id="NOXV01000303">
    <property type="protein sequence ID" value="OYQ32245.1"/>
    <property type="molecule type" value="Genomic_DNA"/>
</dbReference>
<keyword evidence="3" id="KW-1185">Reference proteome</keyword>
<organism evidence="2 3">
    <name type="scientific">Flavobacterium cyanobacteriorum</name>
    <dbReference type="NCBI Taxonomy" id="2022802"/>
    <lineage>
        <taxon>Bacteria</taxon>
        <taxon>Pseudomonadati</taxon>
        <taxon>Bacteroidota</taxon>
        <taxon>Flavobacteriia</taxon>
        <taxon>Flavobacteriales</taxon>
        <taxon>Flavobacteriaceae</taxon>
        <taxon>Flavobacterium</taxon>
    </lineage>
</organism>
<feature type="transmembrane region" description="Helical" evidence="1">
    <location>
        <begin position="6"/>
        <end position="27"/>
    </location>
</feature>
<dbReference type="Proteomes" id="UP000216605">
    <property type="component" value="Unassembled WGS sequence"/>
</dbReference>
<evidence type="ECO:0008006" key="4">
    <source>
        <dbReference type="Google" id="ProtNLM"/>
    </source>
</evidence>
<keyword evidence="1" id="KW-0812">Transmembrane</keyword>
<dbReference type="RefSeq" id="WP_094416723.1">
    <property type="nucleotide sequence ID" value="NZ_NOXV01000303.1"/>
</dbReference>
<feature type="transmembrane region" description="Helical" evidence="1">
    <location>
        <begin position="82"/>
        <end position="103"/>
    </location>
</feature>
<name>A0A255YUB3_9FLAO</name>
<reference evidence="2 3" key="1">
    <citation type="submission" date="2017-07" db="EMBL/GenBank/DDBJ databases">
        <title>Flavobacterium cyanobacteriorum sp. nov., isolated from cyanobacterial aggregates in a eutrophic lake.</title>
        <authorList>
            <person name="Cai H."/>
        </authorList>
    </citation>
    <scope>NUCLEOTIDE SEQUENCE [LARGE SCALE GENOMIC DNA]</scope>
    <source>
        <strain evidence="2 3">TH021</strain>
    </source>
</reference>
<keyword evidence="1" id="KW-0472">Membrane</keyword>
<evidence type="ECO:0000256" key="1">
    <source>
        <dbReference type="SAM" id="Phobius"/>
    </source>
</evidence>
<evidence type="ECO:0000313" key="3">
    <source>
        <dbReference type="Proteomes" id="UP000216605"/>
    </source>
</evidence>
<dbReference type="AlphaFoldDB" id="A0A255YUB3"/>
<protein>
    <recommendedName>
        <fullName evidence="4">DUF2231 domain-containing protein</fullName>
    </recommendedName>
</protein>
<sequence length="163" mass="17258">MNDAHFHLIVNHLPIIIPAIGLAVLVGGLVTRTEVIKRTAYCILIAGSLATIAAMASGEGAEEVVEQLPTVGHNLIEAHEDAAGTFAVLSYLLGLLSAVSLWASMRQQKISRILAPATVCYNMGVVYFALLTGSTGGKINHPEISNASSKITNVIEQEHTNDD</sequence>
<evidence type="ECO:0000313" key="2">
    <source>
        <dbReference type="EMBL" id="OYQ32245.1"/>
    </source>
</evidence>
<proteinExistence type="predicted"/>